<feature type="signal peptide" evidence="2">
    <location>
        <begin position="1"/>
        <end position="16"/>
    </location>
</feature>
<evidence type="ECO:0000259" key="3">
    <source>
        <dbReference type="PROSITE" id="PS50835"/>
    </source>
</evidence>
<feature type="domain" description="Ig-like" evidence="3">
    <location>
        <begin position="79"/>
        <end position="218"/>
    </location>
</feature>
<dbReference type="PROSITE" id="PS50835">
    <property type="entry name" value="IG_LIKE"/>
    <property type="match status" value="2"/>
</dbReference>
<accession>A0A068Y7M4</accession>
<dbReference type="InterPro" id="IPR013106">
    <property type="entry name" value="Ig_V-set"/>
</dbReference>
<dbReference type="EMBL" id="LN902841">
    <property type="protein sequence ID" value="CDS38311.1"/>
    <property type="molecule type" value="Genomic_DNA"/>
</dbReference>
<proteinExistence type="predicted"/>
<keyword evidence="2" id="KW-0732">Signal</keyword>
<reference evidence="4" key="2">
    <citation type="submission" date="2015-11" db="EMBL/GenBank/DDBJ databases">
        <authorList>
            <person name="Zhang Y."/>
            <person name="Guo Z."/>
        </authorList>
    </citation>
    <scope>NUCLEOTIDE SEQUENCE</scope>
</reference>
<organism evidence="4 5">
    <name type="scientific">Echinococcus multilocularis</name>
    <name type="common">Fox tapeworm</name>
    <dbReference type="NCBI Taxonomy" id="6211"/>
    <lineage>
        <taxon>Eukaryota</taxon>
        <taxon>Metazoa</taxon>
        <taxon>Spiralia</taxon>
        <taxon>Lophotrochozoa</taxon>
        <taxon>Platyhelminthes</taxon>
        <taxon>Cestoda</taxon>
        <taxon>Eucestoda</taxon>
        <taxon>Cyclophyllidea</taxon>
        <taxon>Taeniidae</taxon>
        <taxon>Echinococcus</taxon>
    </lineage>
</organism>
<dbReference type="InterPro" id="IPR007110">
    <property type="entry name" value="Ig-like_dom"/>
</dbReference>
<reference evidence="4" key="1">
    <citation type="journal article" date="2013" name="Nature">
        <title>The genomes of four tapeworm species reveal adaptations to parasitism.</title>
        <authorList>
            <person name="Tsai I.J."/>
            <person name="Zarowiecki M."/>
            <person name="Holroyd N."/>
            <person name="Garciarrubio A."/>
            <person name="Sanchez-Flores A."/>
            <person name="Brooks K.L."/>
            <person name="Tracey A."/>
            <person name="Bobes R.J."/>
            <person name="Fragoso G."/>
            <person name="Sciutto E."/>
            <person name="Aslett M."/>
            <person name="Beasley H."/>
            <person name="Bennett H.M."/>
            <person name="Cai J."/>
            <person name="Camicia F."/>
            <person name="Clark R."/>
            <person name="Cucher M."/>
            <person name="De Silva N."/>
            <person name="Day T.A."/>
            <person name="Deplazes P."/>
            <person name="Estrada K."/>
            <person name="Fernandez C."/>
            <person name="Holland P.W."/>
            <person name="Hou J."/>
            <person name="Hu S."/>
            <person name="Huckvale T."/>
            <person name="Hung S.S."/>
            <person name="Kamenetzky L."/>
            <person name="Keane J.A."/>
            <person name="Kiss F."/>
            <person name="Koziol U."/>
            <person name="Lambert O."/>
            <person name="Liu K."/>
            <person name="Luo X."/>
            <person name="Luo Y."/>
            <person name="Macchiaroli N."/>
            <person name="Nichol S."/>
            <person name="Paps J."/>
            <person name="Parkinson J."/>
            <person name="Pouchkina-Stantcheva N."/>
            <person name="Riddiford N."/>
            <person name="Rosenzvit M."/>
            <person name="Salinas G."/>
            <person name="Wasmuth J.D."/>
            <person name="Zamanian M."/>
            <person name="Zheng Y."/>
            <person name="Cai X."/>
            <person name="Soberon X."/>
            <person name="Olson P.D."/>
            <person name="Laclette J.P."/>
            <person name="Brehm K."/>
            <person name="Berriman M."/>
            <person name="Garciarrubio A."/>
            <person name="Bobes R.J."/>
            <person name="Fragoso G."/>
            <person name="Sanchez-Flores A."/>
            <person name="Estrada K."/>
            <person name="Cevallos M.A."/>
            <person name="Morett E."/>
            <person name="Gonzalez V."/>
            <person name="Portillo T."/>
            <person name="Ochoa-Leyva A."/>
            <person name="Jose M.V."/>
            <person name="Sciutto E."/>
            <person name="Landa A."/>
            <person name="Jimenez L."/>
            <person name="Valdes V."/>
            <person name="Carrero J.C."/>
            <person name="Larralde C."/>
            <person name="Morales-Montor J."/>
            <person name="Limon-Lason J."/>
            <person name="Soberon X."/>
            <person name="Laclette J.P."/>
        </authorList>
    </citation>
    <scope>NUCLEOTIDE SEQUENCE [LARGE SCALE GENOMIC DNA]</scope>
</reference>
<dbReference type="InterPro" id="IPR037448">
    <property type="entry name" value="Zig-8"/>
</dbReference>
<evidence type="ECO:0000256" key="1">
    <source>
        <dbReference type="SAM" id="MobiDB-lite"/>
    </source>
</evidence>
<evidence type="ECO:0000256" key="2">
    <source>
        <dbReference type="SAM" id="SignalP"/>
    </source>
</evidence>
<dbReference type="SUPFAM" id="SSF48726">
    <property type="entry name" value="Immunoglobulin"/>
    <property type="match status" value="1"/>
</dbReference>
<protein>
    <submittedName>
        <fullName evidence="4">Immunoglobulin subtype</fullName>
    </submittedName>
</protein>
<dbReference type="InterPro" id="IPR003599">
    <property type="entry name" value="Ig_sub"/>
</dbReference>
<dbReference type="OMA" id="ECQAHRI"/>
<feature type="chain" id="PRO_5009741581" evidence="2">
    <location>
        <begin position="17"/>
        <end position="460"/>
    </location>
</feature>
<dbReference type="InterPro" id="IPR013783">
    <property type="entry name" value="Ig-like_fold"/>
</dbReference>
<evidence type="ECO:0000313" key="4">
    <source>
        <dbReference type="EMBL" id="CDS38311.1"/>
    </source>
</evidence>
<dbReference type="AlphaFoldDB" id="A0A068Y7M4"/>
<feature type="domain" description="Ig-like" evidence="3">
    <location>
        <begin position="228"/>
        <end position="349"/>
    </location>
</feature>
<dbReference type="InterPro" id="IPR036179">
    <property type="entry name" value="Ig-like_dom_sf"/>
</dbReference>
<dbReference type="GO" id="GO:0050808">
    <property type="term" value="P:synapse organization"/>
    <property type="evidence" value="ECO:0007669"/>
    <property type="project" value="TreeGrafter"/>
</dbReference>
<dbReference type="PANTHER" id="PTHR23279:SF36">
    <property type="entry name" value="DEFECTIVE PROBOSCIS EXTENSION RESPONSE 9, ISOFORM A"/>
    <property type="match status" value="1"/>
</dbReference>
<dbReference type="SMART" id="SM00409">
    <property type="entry name" value="IG"/>
    <property type="match status" value="2"/>
</dbReference>
<name>A0A068Y7M4_ECHMU</name>
<dbReference type="PANTHER" id="PTHR23279">
    <property type="entry name" value="DEFECTIVE PROBOSCIS EXTENSION RESPONSE DPR -RELATED"/>
    <property type="match status" value="1"/>
</dbReference>
<dbReference type="Gene3D" id="2.60.40.10">
    <property type="entry name" value="Immunoglobulins"/>
    <property type="match status" value="2"/>
</dbReference>
<dbReference type="Proteomes" id="UP000017246">
    <property type="component" value="Unassembled WGS sequence"/>
</dbReference>
<dbReference type="Pfam" id="PF07686">
    <property type="entry name" value="V-set"/>
    <property type="match status" value="1"/>
</dbReference>
<dbReference type="GO" id="GO:0032589">
    <property type="term" value="C:neuron projection membrane"/>
    <property type="evidence" value="ECO:0007669"/>
    <property type="project" value="TreeGrafter"/>
</dbReference>
<evidence type="ECO:0000313" key="5">
    <source>
        <dbReference type="Proteomes" id="UP000017246"/>
    </source>
</evidence>
<dbReference type="OrthoDB" id="6244117at2759"/>
<gene>
    <name evidence="4" type="ORF">EmuJ_000570100</name>
</gene>
<feature type="region of interest" description="Disordered" evidence="1">
    <location>
        <begin position="388"/>
        <end position="408"/>
    </location>
</feature>
<keyword evidence="5" id="KW-1185">Reference proteome</keyword>
<sequence length="460" mass="52327">MLSAFIQTLLWVQGLARDLDFNYSSATEKLTLLALVEGRTALPTVPRNVSQMLRHPRRIAISSTDCVIPSGPHPCLLKPALKNVPTQVVLNEGLHGGEYRVKMEAKEGSIVYLPCNTLHELRNETVIWDHNMSTIAVMGTLFTMDSRFDVASNRFYRCSYPRDLNSSNPPSSRDHFSHLAADQGDVFEAWELVVEGLQMSDSGAYHCRLTGEQPQSLLYQLSVKKSIPQTRVSPKQIVRIDAPRYARRQSSANFTCSMQVTHNESSQVIIDWYRAPSGHRGAGALRVIESQEWNNVSVYKEILGYSKEGLQLDAVMQIHSCDYQHTGLYECQAHRIRQNERSKVYDSLTVEFTVLPRWQYLLWTRILGLCRERITAFPSTHESSHKALSRVVLSDSPTEKQQGQRRSEQKWIQTPYAKNWTLFMETLSTTSAVDSPPRVNVVTAIPPFLCILFAMPKRLW</sequence>